<reference evidence="9 10" key="1">
    <citation type="submission" date="2024-07" db="EMBL/GenBank/DDBJ databases">
        <title>Section-level genome sequencing and comparative genomics of Aspergillus sections Usti and Cavernicolus.</title>
        <authorList>
            <consortium name="Lawrence Berkeley National Laboratory"/>
            <person name="Nybo J.L."/>
            <person name="Vesth T.C."/>
            <person name="Theobald S."/>
            <person name="Frisvad J.C."/>
            <person name="Larsen T.O."/>
            <person name="Kjaerboelling I."/>
            <person name="Rothschild-Mancinelli K."/>
            <person name="Lyhne E.K."/>
            <person name="Kogle M.E."/>
            <person name="Barry K."/>
            <person name="Clum A."/>
            <person name="Na H."/>
            <person name="Ledsgaard L."/>
            <person name="Lin J."/>
            <person name="Lipzen A."/>
            <person name="Kuo A."/>
            <person name="Riley R."/>
            <person name="Mondo S."/>
            <person name="LaButti K."/>
            <person name="Haridas S."/>
            <person name="Pangalinan J."/>
            <person name="Salamov A.A."/>
            <person name="Simmons B.A."/>
            <person name="Magnuson J.K."/>
            <person name="Chen J."/>
            <person name="Drula E."/>
            <person name="Henrissat B."/>
            <person name="Wiebenga A."/>
            <person name="Lubbers R.J."/>
            <person name="Gomes A.C."/>
            <person name="Macurrencykelacurrency M.R."/>
            <person name="Stajich J."/>
            <person name="Grigoriev I.V."/>
            <person name="Mortensen U.H."/>
            <person name="De vries R.P."/>
            <person name="Baker S.E."/>
            <person name="Andersen M.R."/>
        </authorList>
    </citation>
    <scope>NUCLEOTIDE SEQUENCE [LARGE SCALE GENOMIC DNA]</scope>
    <source>
        <strain evidence="9 10">CBS 756.74</strain>
    </source>
</reference>
<dbReference type="SUPFAM" id="SSF53098">
    <property type="entry name" value="Ribonuclease H-like"/>
    <property type="match status" value="1"/>
</dbReference>
<keyword evidence="4" id="KW-0540">Nuclease</keyword>
<evidence type="ECO:0000313" key="9">
    <source>
        <dbReference type="EMBL" id="KAL2850077.1"/>
    </source>
</evidence>
<dbReference type="EC" id="3.1.26.4" evidence="3"/>
<evidence type="ECO:0000259" key="8">
    <source>
        <dbReference type="PROSITE" id="PS50879"/>
    </source>
</evidence>
<evidence type="ECO:0000256" key="4">
    <source>
        <dbReference type="ARBA" id="ARBA00022722"/>
    </source>
</evidence>
<dbReference type="RefSeq" id="XP_070899159.1">
    <property type="nucleotide sequence ID" value="XM_071045636.1"/>
</dbReference>
<keyword evidence="7" id="KW-0378">Hydrolase</keyword>
<protein>
    <recommendedName>
        <fullName evidence="3">ribonuclease H</fullName>
        <ecNumber evidence="3">3.1.26.4</ecNumber>
    </recommendedName>
</protein>
<organism evidence="9 10">
    <name type="scientific">Aspergillus pseudodeflectus</name>
    <dbReference type="NCBI Taxonomy" id="176178"/>
    <lineage>
        <taxon>Eukaryota</taxon>
        <taxon>Fungi</taxon>
        <taxon>Dikarya</taxon>
        <taxon>Ascomycota</taxon>
        <taxon>Pezizomycotina</taxon>
        <taxon>Eurotiomycetes</taxon>
        <taxon>Eurotiomycetidae</taxon>
        <taxon>Eurotiales</taxon>
        <taxon>Aspergillaceae</taxon>
        <taxon>Aspergillus</taxon>
        <taxon>Aspergillus subgen. Nidulantes</taxon>
    </lineage>
</organism>
<accession>A0ABR4KFH7</accession>
<keyword evidence="6" id="KW-0255">Endonuclease</keyword>
<evidence type="ECO:0000256" key="5">
    <source>
        <dbReference type="ARBA" id="ARBA00022723"/>
    </source>
</evidence>
<dbReference type="PROSITE" id="PS50879">
    <property type="entry name" value="RNASE_H_1"/>
    <property type="match status" value="1"/>
</dbReference>
<evidence type="ECO:0000313" key="10">
    <source>
        <dbReference type="Proteomes" id="UP001610444"/>
    </source>
</evidence>
<dbReference type="Gene3D" id="3.30.420.10">
    <property type="entry name" value="Ribonuclease H-like superfamily/Ribonuclease H"/>
    <property type="match status" value="1"/>
</dbReference>
<dbReference type="EMBL" id="JBFXLR010000021">
    <property type="protein sequence ID" value="KAL2850077.1"/>
    <property type="molecule type" value="Genomic_DNA"/>
</dbReference>
<dbReference type="InterPro" id="IPR050092">
    <property type="entry name" value="RNase_H"/>
</dbReference>
<keyword evidence="5" id="KW-0479">Metal-binding</keyword>
<gene>
    <name evidence="9" type="ORF">BJX68DRAFT_266871</name>
</gene>
<keyword evidence="10" id="KW-1185">Reference proteome</keyword>
<comment type="caution">
    <text evidence="9">The sequence shown here is derived from an EMBL/GenBank/DDBJ whole genome shotgun (WGS) entry which is preliminary data.</text>
</comment>
<name>A0ABR4KFH7_9EURO</name>
<dbReference type="GeneID" id="98160800"/>
<dbReference type="PANTHER" id="PTHR10642:SF26">
    <property type="entry name" value="RIBONUCLEASE H1"/>
    <property type="match status" value="1"/>
</dbReference>
<evidence type="ECO:0000256" key="1">
    <source>
        <dbReference type="ARBA" id="ARBA00000077"/>
    </source>
</evidence>
<evidence type="ECO:0000256" key="6">
    <source>
        <dbReference type="ARBA" id="ARBA00022759"/>
    </source>
</evidence>
<dbReference type="Proteomes" id="UP001610444">
    <property type="component" value="Unassembled WGS sequence"/>
</dbReference>
<sequence>MPVRYTPRTPDWVKTRKPVADYDSDTDSETDTISDTESIASYTSTSSTITSLSTHADAEQGPTLLIPLRFRPSLIYPPAQFTPRDIEVPRGRWVYLACPHSRVKCSNCGVHVAHTDAIVIAMDGACRSNGTAPSAKPVSSLGVFCGFANPYNRVQRLADEDVSGRYTSQVAQLKACARALCQAGMIGEDRALGSGDAHWYGHGNGHAHGHDVRLVIIKSDSEYIVRGVTELMPRWKANGWRNSRGVEVANAEEWRVVDRLVYSLRGDGIAVRFWLVPKGMNRQASGMARSALTLGQIC</sequence>
<dbReference type="InterPro" id="IPR002156">
    <property type="entry name" value="RNaseH_domain"/>
</dbReference>
<evidence type="ECO:0000256" key="7">
    <source>
        <dbReference type="ARBA" id="ARBA00022801"/>
    </source>
</evidence>
<comment type="catalytic activity">
    <reaction evidence="1">
        <text>Endonucleolytic cleavage to 5'-phosphomonoester.</text>
        <dbReference type="EC" id="3.1.26.4"/>
    </reaction>
</comment>
<dbReference type="PANTHER" id="PTHR10642">
    <property type="entry name" value="RIBONUCLEASE H1"/>
    <property type="match status" value="1"/>
</dbReference>
<proteinExistence type="inferred from homology"/>
<feature type="domain" description="RNase H type-1" evidence="8">
    <location>
        <begin position="114"/>
        <end position="293"/>
    </location>
</feature>
<dbReference type="Pfam" id="PF00075">
    <property type="entry name" value="RNase_H"/>
    <property type="match status" value="1"/>
</dbReference>
<evidence type="ECO:0000256" key="3">
    <source>
        <dbReference type="ARBA" id="ARBA00012180"/>
    </source>
</evidence>
<comment type="similarity">
    <text evidence="2">Belongs to the RNase H family.</text>
</comment>
<dbReference type="InterPro" id="IPR036397">
    <property type="entry name" value="RNaseH_sf"/>
</dbReference>
<evidence type="ECO:0000256" key="2">
    <source>
        <dbReference type="ARBA" id="ARBA00005300"/>
    </source>
</evidence>
<dbReference type="InterPro" id="IPR012337">
    <property type="entry name" value="RNaseH-like_sf"/>
</dbReference>